<evidence type="ECO:0000256" key="1">
    <source>
        <dbReference type="SAM" id="MobiDB-lite"/>
    </source>
</evidence>
<keyword evidence="2" id="KW-0812">Transmembrane</keyword>
<keyword evidence="2" id="KW-1133">Transmembrane helix</keyword>
<dbReference type="PIRSF" id="PIRSF009160">
    <property type="entry name" value="UCP009160"/>
    <property type="match status" value="1"/>
</dbReference>
<protein>
    <submittedName>
        <fullName evidence="3">Bax inhibitor-1/YccA family protein</fullName>
    </submittedName>
</protein>
<feature type="transmembrane region" description="Helical" evidence="2">
    <location>
        <begin position="234"/>
        <end position="251"/>
    </location>
</feature>
<feature type="region of interest" description="Disordered" evidence="1">
    <location>
        <begin position="1"/>
        <end position="45"/>
    </location>
</feature>
<reference evidence="3 4" key="1">
    <citation type="submission" date="2020-03" db="EMBL/GenBank/DDBJ databases">
        <title>Two novel Motilibacter sp.</title>
        <authorList>
            <person name="Liu S."/>
        </authorList>
    </citation>
    <scope>NUCLEOTIDE SEQUENCE [LARGE SCALE GENOMIC DNA]</scope>
    <source>
        <strain evidence="3 4">E257</strain>
    </source>
</reference>
<accession>A0ABX0GXY2</accession>
<feature type="transmembrane region" description="Helical" evidence="2">
    <location>
        <begin position="162"/>
        <end position="185"/>
    </location>
</feature>
<keyword evidence="2" id="KW-0472">Membrane</keyword>
<feature type="transmembrane region" description="Helical" evidence="2">
    <location>
        <begin position="130"/>
        <end position="150"/>
    </location>
</feature>
<evidence type="ECO:0000313" key="4">
    <source>
        <dbReference type="Proteomes" id="UP000800981"/>
    </source>
</evidence>
<keyword evidence="4" id="KW-1185">Reference proteome</keyword>
<evidence type="ECO:0000313" key="3">
    <source>
        <dbReference type="EMBL" id="NHC14450.1"/>
    </source>
</evidence>
<feature type="transmembrane region" description="Helical" evidence="2">
    <location>
        <begin position="191"/>
        <end position="222"/>
    </location>
</feature>
<dbReference type="Proteomes" id="UP000800981">
    <property type="component" value="Unassembled WGS sequence"/>
</dbReference>
<feature type="transmembrane region" description="Helical" evidence="2">
    <location>
        <begin position="80"/>
        <end position="97"/>
    </location>
</feature>
<sequence length="264" mass="27906">MESRNPVFNRSEGFSRGGNATFRDVPTPTPGSLEEMYRRPSAGPVQTGRMTIDDAVMKTLACFGVLLVGAAFAWFVAPGLAFVGMIVGLVLGLVISFKQSTNPALILSYAAAEGLFVGGISAVFNDQWPGIVSQAVIGTLAAFGAMLALYKTKVLRATPKFMKVLTIAGLAYFGVALASLVGALFGVGDGWGFYGIGGLGVLLCVAGVALAAFFLVLDFDFVEQGVRNGLPERYSWLAAFGLMATVVWLYVELLRLLAILRGND</sequence>
<gene>
    <name evidence="3" type="ORF">G9H71_11740</name>
</gene>
<evidence type="ECO:0000256" key="2">
    <source>
        <dbReference type="SAM" id="Phobius"/>
    </source>
</evidence>
<organism evidence="3 4">
    <name type="scientific">Motilibacter deserti</name>
    <dbReference type="NCBI Taxonomy" id="2714956"/>
    <lineage>
        <taxon>Bacteria</taxon>
        <taxon>Bacillati</taxon>
        <taxon>Actinomycetota</taxon>
        <taxon>Actinomycetes</taxon>
        <taxon>Motilibacterales</taxon>
        <taxon>Motilibacteraceae</taxon>
        <taxon>Motilibacter</taxon>
    </lineage>
</organism>
<feature type="transmembrane region" description="Helical" evidence="2">
    <location>
        <begin position="104"/>
        <end position="124"/>
    </location>
</feature>
<proteinExistence type="predicted"/>
<dbReference type="Pfam" id="PF12811">
    <property type="entry name" value="BaxI_1"/>
    <property type="match status" value="1"/>
</dbReference>
<dbReference type="EMBL" id="JAANNP010000006">
    <property type="protein sequence ID" value="NHC14450.1"/>
    <property type="molecule type" value="Genomic_DNA"/>
</dbReference>
<comment type="caution">
    <text evidence="3">The sequence shown here is derived from an EMBL/GenBank/DDBJ whole genome shotgun (WGS) entry which is preliminary data.</text>
</comment>
<name>A0ABX0GXY2_9ACTN</name>
<dbReference type="PANTHER" id="PTHR41282">
    <property type="entry name" value="CONSERVED TRANSMEMBRANE PROTEIN-RELATED"/>
    <property type="match status" value="1"/>
</dbReference>
<dbReference type="InterPro" id="IPR010539">
    <property type="entry name" value="BaxI_1-like"/>
</dbReference>
<dbReference type="PANTHER" id="PTHR41282:SF1">
    <property type="entry name" value="CONSERVED TRANSMEMBRANE PROTEIN-RELATED"/>
    <property type="match status" value="1"/>
</dbReference>
<feature type="transmembrane region" description="Helical" evidence="2">
    <location>
        <begin position="55"/>
        <end position="74"/>
    </location>
</feature>